<dbReference type="Proteomes" id="UP000051739">
    <property type="component" value="Unassembled WGS sequence"/>
</dbReference>
<accession>A0A0R1VD54</accession>
<evidence type="ECO:0000313" key="2">
    <source>
        <dbReference type="Proteomes" id="UP000051739"/>
    </source>
</evidence>
<name>A0A0R1VD54_9LACO</name>
<dbReference type="EMBL" id="AZFN01000013">
    <property type="protein sequence ID" value="KRM02043.1"/>
    <property type="molecule type" value="Genomic_DNA"/>
</dbReference>
<evidence type="ECO:0000313" key="1">
    <source>
        <dbReference type="EMBL" id="KRM02043.1"/>
    </source>
</evidence>
<comment type="caution">
    <text evidence="1">The sequence shown here is derived from an EMBL/GenBank/DDBJ whole genome shotgun (WGS) entry which is preliminary data.</text>
</comment>
<gene>
    <name evidence="1" type="ORF">FC60_GL000402</name>
</gene>
<reference evidence="1 2" key="1">
    <citation type="journal article" date="2015" name="Genome Announc.">
        <title>Expanding the biotechnology potential of lactobacilli through comparative genomics of 213 strains and associated genera.</title>
        <authorList>
            <person name="Sun Z."/>
            <person name="Harris H.M."/>
            <person name="McCann A."/>
            <person name="Guo C."/>
            <person name="Argimon S."/>
            <person name="Zhang W."/>
            <person name="Yang X."/>
            <person name="Jeffery I.B."/>
            <person name="Cooney J.C."/>
            <person name="Kagawa T.F."/>
            <person name="Liu W."/>
            <person name="Song Y."/>
            <person name="Salvetti E."/>
            <person name="Wrobel A."/>
            <person name="Rasinkangas P."/>
            <person name="Parkhill J."/>
            <person name="Rea M.C."/>
            <person name="O'Sullivan O."/>
            <person name="Ritari J."/>
            <person name="Douillard F.P."/>
            <person name="Paul Ross R."/>
            <person name="Yang R."/>
            <person name="Briner A.E."/>
            <person name="Felis G.E."/>
            <person name="de Vos W.M."/>
            <person name="Barrangou R."/>
            <person name="Klaenhammer T.R."/>
            <person name="Caufield P.W."/>
            <person name="Cui Y."/>
            <person name="Zhang H."/>
            <person name="O'Toole P.W."/>
        </authorList>
    </citation>
    <scope>NUCLEOTIDE SEQUENCE [LARGE SCALE GENOMIC DNA]</scope>
    <source>
        <strain evidence="1 2">DSM 16045</strain>
    </source>
</reference>
<protein>
    <submittedName>
        <fullName evidence="1">Uncharacterized protein</fullName>
    </submittedName>
</protein>
<proteinExistence type="predicted"/>
<keyword evidence="2" id="KW-1185">Reference proteome</keyword>
<sequence>MLLVVNANAAKVSTDKSKTELQAAVSQPMTKDNYQNLENNLLDAAKVDDIHNSSDPGTQGSLTSFHNQLENILDKKVSKKELKKEKKYMTSADYKTYKGYVKKLNAYLNSLHDYASEYQTATPVLNDNNTTESEKSDYHEELNEAQTKFNDNKQAWSDAYDNIMNN</sequence>
<dbReference type="AlphaFoldDB" id="A0A0R1VD54"/>
<dbReference type="PATRIC" id="fig|1423749.3.peg.404"/>
<organism evidence="1 2">
    <name type="scientific">Limosilactobacillus gastricus DSM 16045</name>
    <dbReference type="NCBI Taxonomy" id="1423749"/>
    <lineage>
        <taxon>Bacteria</taxon>
        <taxon>Bacillati</taxon>
        <taxon>Bacillota</taxon>
        <taxon>Bacilli</taxon>
        <taxon>Lactobacillales</taxon>
        <taxon>Lactobacillaceae</taxon>
        <taxon>Limosilactobacillus</taxon>
    </lineage>
</organism>